<dbReference type="Gene3D" id="1.10.10.10">
    <property type="entry name" value="Winged helix-like DNA-binding domain superfamily/Winged helix DNA-binding domain"/>
    <property type="match status" value="1"/>
</dbReference>
<dbReference type="GO" id="GO:0000794">
    <property type="term" value="C:condensed nuclear chromosome"/>
    <property type="evidence" value="ECO:0007669"/>
    <property type="project" value="TreeGrafter"/>
</dbReference>
<evidence type="ECO:0000256" key="1">
    <source>
        <dbReference type="ARBA" id="ARBA00004123"/>
    </source>
</evidence>
<feature type="domain" description="Homologous-pairing protein 2 winged helix" evidence="7">
    <location>
        <begin position="16"/>
        <end position="77"/>
    </location>
</feature>
<dbReference type="GO" id="GO:0120230">
    <property type="term" value="F:recombinase activator activity"/>
    <property type="evidence" value="ECO:0007669"/>
    <property type="project" value="TreeGrafter"/>
</dbReference>
<dbReference type="AlphaFoldDB" id="A0A6A4IHV5"/>
<evidence type="ECO:0000256" key="2">
    <source>
        <dbReference type="ARBA" id="ARBA00007922"/>
    </source>
</evidence>
<dbReference type="GO" id="GO:0003690">
    <property type="term" value="F:double-stranded DNA binding"/>
    <property type="evidence" value="ECO:0007669"/>
    <property type="project" value="TreeGrafter"/>
</dbReference>
<name>A0A6A4IHV5_9AGAR</name>
<keyword evidence="5" id="KW-0469">Meiosis</keyword>
<dbReference type="OrthoDB" id="272266at2759"/>
<dbReference type="PANTHER" id="PTHR15938:SF0">
    <property type="entry name" value="HOMOLOGOUS-PAIRING PROTEIN 2 HOMOLOG"/>
    <property type="match status" value="1"/>
</dbReference>
<organism evidence="8 9">
    <name type="scientific">Gymnopus androsaceus JB14</name>
    <dbReference type="NCBI Taxonomy" id="1447944"/>
    <lineage>
        <taxon>Eukaryota</taxon>
        <taxon>Fungi</taxon>
        <taxon>Dikarya</taxon>
        <taxon>Basidiomycota</taxon>
        <taxon>Agaricomycotina</taxon>
        <taxon>Agaricomycetes</taxon>
        <taxon>Agaricomycetidae</taxon>
        <taxon>Agaricales</taxon>
        <taxon>Marasmiineae</taxon>
        <taxon>Omphalotaceae</taxon>
        <taxon>Gymnopus</taxon>
    </lineage>
</organism>
<keyword evidence="9" id="KW-1185">Reference proteome</keyword>
<accession>A0A6A4IHV5</accession>
<evidence type="ECO:0000256" key="5">
    <source>
        <dbReference type="ARBA" id="ARBA00023254"/>
    </source>
</evidence>
<keyword evidence="4" id="KW-0539">Nucleus</keyword>
<dbReference type="InterPro" id="IPR036388">
    <property type="entry name" value="WH-like_DNA-bd_sf"/>
</dbReference>
<comment type="subcellular location">
    <subcellularLocation>
        <location evidence="1">Nucleus</location>
    </subcellularLocation>
</comment>
<evidence type="ECO:0000259" key="7">
    <source>
        <dbReference type="Pfam" id="PF07106"/>
    </source>
</evidence>
<reference evidence="8" key="1">
    <citation type="journal article" date="2019" name="Environ. Microbiol.">
        <title>Fungal ecological strategies reflected in gene transcription - a case study of two litter decomposers.</title>
        <authorList>
            <person name="Barbi F."/>
            <person name="Kohler A."/>
            <person name="Barry K."/>
            <person name="Baskaran P."/>
            <person name="Daum C."/>
            <person name="Fauchery L."/>
            <person name="Ihrmark K."/>
            <person name="Kuo A."/>
            <person name="LaButti K."/>
            <person name="Lipzen A."/>
            <person name="Morin E."/>
            <person name="Grigoriev I.V."/>
            <person name="Henrissat B."/>
            <person name="Lindahl B."/>
            <person name="Martin F."/>
        </authorList>
    </citation>
    <scope>NUCLEOTIDE SEQUENCE</scope>
    <source>
        <strain evidence="8">JB14</strain>
    </source>
</reference>
<dbReference type="PANTHER" id="PTHR15938">
    <property type="entry name" value="TBP-1 INTERACTING PROTEIN"/>
    <property type="match status" value="1"/>
</dbReference>
<evidence type="ECO:0000256" key="6">
    <source>
        <dbReference type="SAM" id="Coils"/>
    </source>
</evidence>
<comment type="similarity">
    <text evidence="2">Belongs to the HOP2 family.</text>
</comment>
<protein>
    <submittedName>
        <fullName evidence="8">TBPIP-domain-containing protein</fullName>
    </submittedName>
</protein>
<dbReference type="Pfam" id="PF07106">
    <property type="entry name" value="WHD_TBPIP"/>
    <property type="match status" value="1"/>
</dbReference>
<gene>
    <name evidence="8" type="ORF">BT96DRAFT_849279</name>
</gene>
<keyword evidence="3" id="KW-0233">DNA recombination</keyword>
<keyword evidence="6" id="KW-0175">Coiled coil</keyword>
<evidence type="ECO:0000313" key="9">
    <source>
        <dbReference type="Proteomes" id="UP000799118"/>
    </source>
</evidence>
<dbReference type="GO" id="GO:0007129">
    <property type="term" value="P:homologous chromosome pairing at meiosis"/>
    <property type="evidence" value="ECO:0007669"/>
    <property type="project" value="TreeGrafter"/>
</dbReference>
<dbReference type="GO" id="GO:0120231">
    <property type="term" value="C:DNA recombinase auxiliary factor complex"/>
    <property type="evidence" value="ECO:0007669"/>
    <property type="project" value="TreeGrafter"/>
</dbReference>
<dbReference type="GO" id="GO:0010774">
    <property type="term" value="P:meiotic strand invasion involved in reciprocal meiotic recombination"/>
    <property type="evidence" value="ECO:0007669"/>
    <property type="project" value="TreeGrafter"/>
</dbReference>
<sequence>MATKAKSNTKVLKGQEAEDKILEYVKRMNRPYGAVDVAANLKGAVPKAATQKILAALAEKGELVQKNYGKTTFFVANQAKIDALSPDQISASEEESKKLDEENKALAAQIKTTTAELAKIKNTPSDSELDEQLASLEDAIAKRSVLLQPLRSGAPPMSTEDIAKVDAEWLKWRAEWVRRKKVFNTFWHIVTDSLPPQDATILSEDLGIEFDTPEHAVLEKGPLCTIAGKNPLKRKR</sequence>
<dbReference type="InterPro" id="IPR010776">
    <property type="entry name" value="Hop2_WH_dom"/>
</dbReference>
<dbReference type="EMBL" id="ML769390">
    <property type="protein sequence ID" value="KAE9408637.1"/>
    <property type="molecule type" value="Genomic_DNA"/>
</dbReference>
<evidence type="ECO:0000256" key="4">
    <source>
        <dbReference type="ARBA" id="ARBA00023242"/>
    </source>
</evidence>
<dbReference type="GO" id="GO:0000709">
    <property type="term" value="P:meiotic joint molecule formation"/>
    <property type="evidence" value="ECO:0007669"/>
    <property type="project" value="TreeGrafter"/>
</dbReference>
<evidence type="ECO:0000256" key="3">
    <source>
        <dbReference type="ARBA" id="ARBA00023172"/>
    </source>
</evidence>
<evidence type="ECO:0000313" key="8">
    <source>
        <dbReference type="EMBL" id="KAE9408637.1"/>
    </source>
</evidence>
<proteinExistence type="inferred from homology"/>
<feature type="coiled-coil region" evidence="6">
    <location>
        <begin position="89"/>
        <end position="123"/>
    </location>
</feature>
<dbReference type="Proteomes" id="UP000799118">
    <property type="component" value="Unassembled WGS sequence"/>
</dbReference>